<dbReference type="Pfam" id="PF00642">
    <property type="entry name" value="zf-CCCH"/>
    <property type="match status" value="1"/>
</dbReference>
<dbReference type="PROSITE" id="PS50103">
    <property type="entry name" value="ZF_C3H1"/>
    <property type="match status" value="1"/>
</dbReference>
<dbReference type="SMART" id="SM00356">
    <property type="entry name" value="ZnF_C3H1"/>
    <property type="match status" value="1"/>
</dbReference>
<name>A0A7J6T982_PEROL</name>
<keyword evidence="3 4" id="KW-0862">Zinc</keyword>
<evidence type="ECO:0000256" key="2">
    <source>
        <dbReference type="ARBA" id="ARBA00022771"/>
    </source>
</evidence>
<evidence type="ECO:0000313" key="8">
    <source>
        <dbReference type="Proteomes" id="UP000553632"/>
    </source>
</evidence>
<dbReference type="Proteomes" id="UP000553632">
    <property type="component" value="Unassembled WGS sequence"/>
</dbReference>
<accession>A0A7J6T982</accession>
<comment type="caution">
    <text evidence="7">The sequence shown here is derived from an EMBL/GenBank/DDBJ whole genome shotgun (WGS) entry which is preliminary data.</text>
</comment>
<sequence>RFYKTKLCVFYALQGYCIHGNDCTYAHGVEDLVSANALLASPPLPPCWSRFADSTEGESEEGNQSAAGWFDRGQRSHSAETTGAGRRWTTPQIRGRLAAQDLLIGSRSTLSEESLLSHTSAYPTGNGKKVLQLLLIMPSSLEVDMLHLNSWSKFCICSMTALGLTSFTYGQ</sequence>
<organism evidence="7 8">
    <name type="scientific">Perkinsus olseni</name>
    <name type="common">Perkinsus atlanticus</name>
    <dbReference type="NCBI Taxonomy" id="32597"/>
    <lineage>
        <taxon>Eukaryota</taxon>
        <taxon>Sar</taxon>
        <taxon>Alveolata</taxon>
        <taxon>Perkinsozoa</taxon>
        <taxon>Perkinsea</taxon>
        <taxon>Perkinsida</taxon>
        <taxon>Perkinsidae</taxon>
        <taxon>Perkinsus</taxon>
    </lineage>
</organism>
<keyword evidence="1 4" id="KW-0479">Metal-binding</keyword>
<feature type="region of interest" description="Disordered" evidence="5">
    <location>
        <begin position="52"/>
        <end position="86"/>
    </location>
</feature>
<evidence type="ECO:0000256" key="5">
    <source>
        <dbReference type="SAM" id="MobiDB-lite"/>
    </source>
</evidence>
<keyword evidence="2 4" id="KW-0863">Zinc-finger</keyword>
<dbReference type="Gene3D" id="4.10.1000.10">
    <property type="entry name" value="Zinc finger, CCCH-type"/>
    <property type="match status" value="1"/>
</dbReference>
<protein>
    <recommendedName>
        <fullName evidence="6">C3H1-type domain-containing protein</fullName>
    </recommendedName>
</protein>
<evidence type="ECO:0000313" key="7">
    <source>
        <dbReference type="EMBL" id="KAF4741834.1"/>
    </source>
</evidence>
<dbReference type="EMBL" id="JABANO010012424">
    <property type="protein sequence ID" value="KAF4741834.1"/>
    <property type="molecule type" value="Genomic_DNA"/>
</dbReference>
<feature type="domain" description="C3H1-type" evidence="6">
    <location>
        <begin position="2"/>
        <end position="30"/>
    </location>
</feature>
<gene>
    <name evidence="7" type="ORF">FOZ63_002134</name>
</gene>
<feature type="non-terminal residue" evidence="7">
    <location>
        <position position="171"/>
    </location>
</feature>
<feature type="non-terminal residue" evidence="7">
    <location>
        <position position="1"/>
    </location>
</feature>
<evidence type="ECO:0000259" key="6">
    <source>
        <dbReference type="PROSITE" id="PS50103"/>
    </source>
</evidence>
<dbReference type="InterPro" id="IPR036855">
    <property type="entry name" value="Znf_CCCH_sf"/>
</dbReference>
<dbReference type="AlphaFoldDB" id="A0A7J6T982"/>
<evidence type="ECO:0000256" key="3">
    <source>
        <dbReference type="ARBA" id="ARBA00022833"/>
    </source>
</evidence>
<reference evidence="7 8" key="1">
    <citation type="submission" date="2020-04" db="EMBL/GenBank/DDBJ databases">
        <title>Perkinsus olseni comparative genomics.</title>
        <authorList>
            <person name="Bogema D.R."/>
        </authorList>
    </citation>
    <scope>NUCLEOTIDE SEQUENCE [LARGE SCALE GENOMIC DNA]</scope>
    <source>
        <strain evidence="7 8">ATCC PRA-207</strain>
    </source>
</reference>
<feature type="zinc finger region" description="C3H1-type" evidence="4">
    <location>
        <begin position="2"/>
        <end position="30"/>
    </location>
</feature>
<dbReference type="GO" id="GO:0008270">
    <property type="term" value="F:zinc ion binding"/>
    <property type="evidence" value="ECO:0007669"/>
    <property type="project" value="UniProtKB-KW"/>
</dbReference>
<dbReference type="SUPFAM" id="SSF90229">
    <property type="entry name" value="CCCH zinc finger"/>
    <property type="match status" value="1"/>
</dbReference>
<evidence type="ECO:0000256" key="1">
    <source>
        <dbReference type="ARBA" id="ARBA00022723"/>
    </source>
</evidence>
<keyword evidence="8" id="KW-1185">Reference proteome</keyword>
<dbReference type="InterPro" id="IPR000571">
    <property type="entry name" value="Znf_CCCH"/>
</dbReference>
<evidence type="ECO:0000256" key="4">
    <source>
        <dbReference type="PROSITE-ProRule" id="PRU00723"/>
    </source>
</evidence>
<proteinExistence type="predicted"/>